<dbReference type="InterPro" id="IPR044996">
    <property type="entry name" value="COQ10-like"/>
</dbReference>
<dbReference type="GO" id="GO:0048039">
    <property type="term" value="F:ubiquinone binding"/>
    <property type="evidence" value="ECO:0007669"/>
    <property type="project" value="InterPro"/>
</dbReference>
<dbReference type="STRING" id="1921510.BSL82_06225"/>
<dbReference type="Proteomes" id="UP000182063">
    <property type="component" value="Chromosome"/>
</dbReference>
<dbReference type="RefSeq" id="WP_072596508.1">
    <property type="nucleotide sequence ID" value="NZ_CP018221.1"/>
</dbReference>
<dbReference type="KEGG" id="sphj:BSL82_06225"/>
<comment type="similarity">
    <text evidence="1">Belongs to the ribosome association toxin RatA family.</text>
</comment>
<dbReference type="EMBL" id="CP018221">
    <property type="protein sequence ID" value="API58956.1"/>
    <property type="molecule type" value="Genomic_DNA"/>
</dbReference>
<reference evidence="4" key="1">
    <citation type="submission" date="2016-11" db="EMBL/GenBank/DDBJ databases">
        <title>Complete Genome Sequence of alachlor-degrading Sphingomonas sp. strain JJ-A5.</title>
        <authorList>
            <person name="Lee H."/>
            <person name="Ka J.-O."/>
        </authorList>
    </citation>
    <scope>NUCLEOTIDE SEQUENCE [LARGE SCALE GENOMIC DNA]</scope>
    <source>
        <strain evidence="4">JJ-A5</strain>
    </source>
</reference>
<keyword evidence="4" id="KW-1185">Reference proteome</keyword>
<dbReference type="OrthoDB" id="9804759at2"/>
<dbReference type="Pfam" id="PF03364">
    <property type="entry name" value="Polyketide_cyc"/>
    <property type="match status" value="1"/>
</dbReference>
<dbReference type="InterPro" id="IPR023393">
    <property type="entry name" value="START-like_dom_sf"/>
</dbReference>
<evidence type="ECO:0000256" key="1">
    <source>
        <dbReference type="ARBA" id="ARBA00008918"/>
    </source>
</evidence>
<dbReference type="PANTHER" id="PTHR12901">
    <property type="entry name" value="SPERM PROTEIN HOMOLOG"/>
    <property type="match status" value="1"/>
</dbReference>
<keyword evidence="3" id="KW-0830">Ubiquinone</keyword>
<feature type="domain" description="Coenzyme Q-binding protein COQ10 START" evidence="2">
    <location>
        <begin position="10"/>
        <end position="135"/>
    </location>
</feature>
<protein>
    <submittedName>
        <fullName evidence="3">Ubiquinone-binding protein</fullName>
    </submittedName>
</protein>
<accession>A0A1L3ZTI7</accession>
<dbReference type="GO" id="GO:0045333">
    <property type="term" value="P:cellular respiration"/>
    <property type="evidence" value="ECO:0007669"/>
    <property type="project" value="InterPro"/>
</dbReference>
<name>A0A1L3ZTI7_9SPHN</name>
<evidence type="ECO:0000313" key="4">
    <source>
        <dbReference type="Proteomes" id="UP000182063"/>
    </source>
</evidence>
<dbReference type="AlphaFoldDB" id="A0A1L3ZTI7"/>
<dbReference type="CDD" id="cd07813">
    <property type="entry name" value="COQ10p_like"/>
    <property type="match status" value="1"/>
</dbReference>
<proteinExistence type="inferred from homology"/>
<organism evidence="3 4">
    <name type="scientific">Tardibacter chloracetimidivorans</name>
    <dbReference type="NCBI Taxonomy" id="1921510"/>
    <lineage>
        <taxon>Bacteria</taxon>
        <taxon>Pseudomonadati</taxon>
        <taxon>Pseudomonadota</taxon>
        <taxon>Alphaproteobacteria</taxon>
        <taxon>Sphingomonadales</taxon>
        <taxon>Sphingomonadaceae</taxon>
        <taxon>Tardibacter</taxon>
    </lineage>
</organism>
<dbReference type="InterPro" id="IPR005031">
    <property type="entry name" value="COQ10_START"/>
</dbReference>
<dbReference type="PANTHER" id="PTHR12901:SF10">
    <property type="entry name" value="COENZYME Q-BINDING PROTEIN COQ10, MITOCHONDRIAL"/>
    <property type="match status" value="1"/>
</dbReference>
<evidence type="ECO:0000313" key="3">
    <source>
        <dbReference type="EMBL" id="API58956.1"/>
    </source>
</evidence>
<sequence>MLKHSETRELPYSPDQMFDLVSDIGSYAQFLPWVVGVRIRSRTEQEILADLLVGFGPLREKFTSRVTLDRPGSIDVEYIEGPMKYLHNDWRFQPDGKGGSIVDFNVEFAFRNRMLDTLAGRFFDEALRKMVKAFEARANKLYAAGAVSGEGASGSSSSSAHSAA</sequence>
<dbReference type="Gene3D" id="3.30.530.20">
    <property type="match status" value="1"/>
</dbReference>
<gene>
    <name evidence="3" type="ORF">BSL82_06225</name>
</gene>
<dbReference type="SUPFAM" id="SSF55961">
    <property type="entry name" value="Bet v1-like"/>
    <property type="match status" value="1"/>
</dbReference>
<evidence type="ECO:0000259" key="2">
    <source>
        <dbReference type="Pfam" id="PF03364"/>
    </source>
</evidence>